<keyword evidence="5" id="KW-0808">Transferase</keyword>
<dbReference type="PANTHER" id="PTHR11590">
    <property type="entry name" value="PROTEIN-GLUTAMINE GAMMA-GLUTAMYLTRANSFERASE"/>
    <property type="match status" value="1"/>
</dbReference>
<name>A0A210QPK9_MIZYE</name>
<comment type="similarity">
    <text evidence="1">Belongs to the transglutaminase superfamily. Transglutaminase family.</text>
</comment>
<dbReference type="SUPFAM" id="SSF81296">
    <property type="entry name" value="E set domains"/>
    <property type="match status" value="1"/>
</dbReference>
<dbReference type="SMART" id="SM00460">
    <property type="entry name" value="TGc"/>
    <property type="match status" value="1"/>
</dbReference>
<dbReference type="InterPro" id="IPR013783">
    <property type="entry name" value="Ig-like_fold"/>
</dbReference>
<sequence>MPRRSRDATEGDGRPVLKRGRYSFRMTRSRAKRLSKLSKEPEGRVKIFSDEDFKSKFKVLEVVNKPGAALKVVFLDFHLNENRREHHTKEFDQPDLILRRGQAFTLTLEFDREIDITHDNVILQLTYGDQPKESKGSLVRIPVVLTKKGVSSDMARCWGVCTLDTSEKSVTLTLTSPPDIYIGKYNLFVESNLKDQDMVKRYKHEDEIIIIFNAWCKEDTVYLADPAWRKEYVLNETGNVWVGSQYKNHGRPWNFGQFSEPCLEAALYLLDKGELADSGRNSPVSIIRVLSALANSCDEEGVLEGRWTSEYPKDCTAPWLWRGSVNILKEFMETGRSVQYGQCWVFSCLVTTLLRALGIPTRSVTNFESAHDTDCSMTIDFHYKEDGSPVDDLNDSKWNFHVWNESWMQRRDLPDGYDGWQAHDATPQELSEGVMRCGPAPLKAIKEGHVYLNYDVNFILSEVNGDRVNWRVHDDDTMEVLYVEKNVVGRKISTKAIGSDEREDITLLYKYPEGSAEERKVMQFVSRFGTRRKHNIYNLETTQEVELDADLPNETMIGDDIEIKVNVINKMNEERKVDVRLTVLNAFYTGISGRKVKTEKLECIIPGYSAETVTMSIPAEEYEKKRNPEGRFQIYVNAKNVSNGRMHVLSEVFMLSTPDLTVDIPSATPYMTDTGGKVEFKNTTSLTLTHGVFSCDAGNGLIQKGFTIPVKRAIRPGESVTEEFMLHPTRRYHRRRRLNVTFSCDQIVNIEGSTYTKIINTPPKDEDETDSSDDE</sequence>
<comment type="caution">
    <text evidence="5">The sequence shown here is derived from an EMBL/GenBank/DDBJ whole genome shotgun (WGS) entry which is preliminary data.</text>
</comment>
<dbReference type="SUPFAM" id="SSF54001">
    <property type="entry name" value="Cysteine proteinases"/>
    <property type="match status" value="1"/>
</dbReference>
<dbReference type="GO" id="GO:0003810">
    <property type="term" value="F:protein-glutamine gamma-glutamyltransferase activity"/>
    <property type="evidence" value="ECO:0007669"/>
    <property type="project" value="InterPro"/>
</dbReference>
<feature type="active site" evidence="2">
    <location>
        <position position="343"/>
    </location>
</feature>
<dbReference type="PIRSF" id="PIRSF000459">
    <property type="entry name" value="TGM_EBP42"/>
    <property type="match status" value="1"/>
</dbReference>
<keyword evidence="3" id="KW-0106">Calcium</keyword>
<dbReference type="Proteomes" id="UP000242188">
    <property type="component" value="Unassembled WGS sequence"/>
</dbReference>
<protein>
    <submittedName>
        <fullName evidence="5">Protein-glutamine gamma-glutamyltransferase K</fullName>
    </submittedName>
</protein>
<feature type="binding site" evidence="3">
    <location>
        <position position="466"/>
    </location>
    <ligand>
        <name>Ca(2+)</name>
        <dbReference type="ChEBI" id="CHEBI:29108"/>
    </ligand>
</feature>
<evidence type="ECO:0000259" key="4">
    <source>
        <dbReference type="SMART" id="SM00460"/>
    </source>
</evidence>
<dbReference type="Gene3D" id="3.90.260.10">
    <property type="entry name" value="Transglutaminase-like"/>
    <property type="match status" value="1"/>
</dbReference>
<feature type="binding site" evidence="3">
    <location>
        <position position="464"/>
    </location>
    <ligand>
        <name>Ca(2+)</name>
        <dbReference type="ChEBI" id="CHEBI:29108"/>
    </ligand>
</feature>
<proteinExistence type="inferred from homology"/>
<dbReference type="InterPro" id="IPR036238">
    <property type="entry name" value="Transglutaminase_C_sf"/>
</dbReference>
<dbReference type="Pfam" id="PF00927">
    <property type="entry name" value="Transglut_C"/>
    <property type="match status" value="1"/>
</dbReference>
<reference evidence="5 6" key="1">
    <citation type="journal article" date="2017" name="Nat. Ecol. Evol.">
        <title>Scallop genome provides insights into evolution of bilaterian karyotype and development.</title>
        <authorList>
            <person name="Wang S."/>
            <person name="Zhang J."/>
            <person name="Jiao W."/>
            <person name="Li J."/>
            <person name="Xun X."/>
            <person name="Sun Y."/>
            <person name="Guo X."/>
            <person name="Huan P."/>
            <person name="Dong B."/>
            <person name="Zhang L."/>
            <person name="Hu X."/>
            <person name="Sun X."/>
            <person name="Wang J."/>
            <person name="Zhao C."/>
            <person name="Wang Y."/>
            <person name="Wang D."/>
            <person name="Huang X."/>
            <person name="Wang R."/>
            <person name="Lv J."/>
            <person name="Li Y."/>
            <person name="Zhang Z."/>
            <person name="Liu B."/>
            <person name="Lu W."/>
            <person name="Hui Y."/>
            <person name="Liang J."/>
            <person name="Zhou Z."/>
            <person name="Hou R."/>
            <person name="Li X."/>
            <person name="Liu Y."/>
            <person name="Li H."/>
            <person name="Ning X."/>
            <person name="Lin Y."/>
            <person name="Zhao L."/>
            <person name="Xing Q."/>
            <person name="Dou J."/>
            <person name="Li Y."/>
            <person name="Mao J."/>
            <person name="Guo H."/>
            <person name="Dou H."/>
            <person name="Li T."/>
            <person name="Mu C."/>
            <person name="Jiang W."/>
            <person name="Fu Q."/>
            <person name="Fu X."/>
            <person name="Miao Y."/>
            <person name="Liu J."/>
            <person name="Yu Q."/>
            <person name="Li R."/>
            <person name="Liao H."/>
            <person name="Li X."/>
            <person name="Kong Y."/>
            <person name="Jiang Z."/>
            <person name="Chourrout D."/>
            <person name="Li R."/>
            <person name="Bao Z."/>
        </authorList>
    </citation>
    <scope>NUCLEOTIDE SEQUENCE [LARGE SCALE GENOMIC DNA]</scope>
    <source>
        <strain evidence="5 6">PY_sf001</strain>
    </source>
</reference>
<dbReference type="Pfam" id="PF01841">
    <property type="entry name" value="Transglut_core"/>
    <property type="match status" value="1"/>
</dbReference>
<keyword evidence="3" id="KW-0479">Metal-binding</keyword>
<dbReference type="InterPro" id="IPR008958">
    <property type="entry name" value="Transglutaminase_C"/>
</dbReference>
<dbReference type="InterPro" id="IPR001102">
    <property type="entry name" value="Transglutaminase_N"/>
</dbReference>
<dbReference type="EMBL" id="NEDP02002535">
    <property type="protein sequence ID" value="OWF50628.1"/>
    <property type="molecule type" value="Genomic_DNA"/>
</dbReference>
<accession>A0A210QPK9</accession>
<dbReference type="InterPro" id="IPR014756">
    <property type="entry name" value="Ig_E-set"/>
</dbReference>
<dbReference type="InterPro" id="IPR038765">
    <property type="entry name" value="Papain-like_cys_pep_sf"/>
</dbReference>
<dbReference type="AlphaFoldDB" id="A0A210QPK9"/>
<dbReference type="OrthoDB" id="437511at2759"/>
<feature type="active site" evidence="2">
    <location>
        <position position="424"/>
    </location>
</feature>
<dbReference type="InterPro" id="IPR002931">
    <property type="entry name" value="Transglutaminase-like"/>
</dbReference>
<comment type="cofactor">
    <cofactor evidence="3">
        <name>Ca(2+)</name>
        <dbReference type="ChEBI" id="CHEBI:29108"/>
    </cofactor>
    <text evidence="3">Binds 1 Ca(2+) ion per subunit.</text>
</comment>
<feature type="domain" description="Transglutaminase-like" evidence="4">
    <location>
        <begin position="335"/>
        <end position="427"/>
    </location>
</feature>
<feature type="binding site" evidence="3">
    <location>
        <position position="518"/>
    </location>
    <ligand>
        <name>Ca(2+)</name>
        <dbReference type="ChEBI" id="CHEBI:29108"/>
    </ligand>
</feature>
<dbReference type="STRING" id="6573.A0A210QPK9"/>
<dbReference type="InterPro" id="IPR036985">
    <property type="entry name" value="Transglutaminase-like_sf"/>
</dbReference>
<evidence type="ECO:0000256" key="3">
    <source>
        <dbReference type="PIRSR" id="PIRSR000459-2"/>
    </source>
</evidence>
<dbReference type="GO" id="GO:0046872">
    <property type="term" value="F:metal ion binding"/>
    <property type="evidence" value="ECO:0007669"/>
    <property type="project" value="UniProtKB-KW"/>
</dbReference>
<gene>
    <name evidence="5" type="ORF">KP79_PYT00850</name>
</gene>
<dbReference type="SUPFAM" id="SSF49309">
    <property type="entry name" value="Transglutaminase, two C-terminal domains"/>
    <property type="match status" value="2"/>
</dbReference>
<feature type="binding site" evidence="3">
    <location>
        <position position="513"/>
    </location>
    <ligand>
        <name>Ca(2+)</name>
        <dbReference type="ChEBI" id="CHEBI:29108"/>
    </ligand>
</feature>
<dbReference type="Pfam" id="PF00868">
    <property type="entry name" value="Transglut_N"/>
    <property type="match status" value="1"/>
</dbReference>
<feature type="active site" evidence="2">
    <location>
        <position position="401"/>
    </location>
</feature>
<dbReference type="InterPro" id="IPR050779">
    <property type="entry name" value="Transglutaminase"/>
</dbReference>
<dbReference type="InterPro" id="IPR023608">
    <property type="entry name" value="Transglutaminase_animal"/>
</dbReference>
<keyword evidence="6" id="KW-1185">Reference proteome</keyword>
<evidence type="ECO:0000313" key="5">
    <source>
        <dbReference type="EMBL" id="OWF50628.1"/>
    </source>
</evidence>
<dbReference type="PANTHER" id="PTHR11590:SF40">
    <property type="entry name" value="HEMOCYTE PROTEIN-GLUTAMINE GAMMA-GLUTAMYLTRANSFERASE-LIKE PROTEIN"/>
    <property type="match status" value="1"/>
</dbReference>
<evidence type="ECO:0000256" key="2">
    <source>
        <dbReference type="PIRSR" id="PIRSR000459-1"/>
    </source>
</evidence>
<evidence type="ECO:0000313" key="6">
    <source>
        <dbReference type="Proteomes" id="UP000242188"/>
    </source>
</evidence>
<dbReference type="FunFam" id="3.90.260.10:FF:000002">
    <property type="entry name" value="Erythrocyte membrane protein band 4.2"/>
    <property type="match status" value="1"/>
</dbReference>
<evidence type="ECO:0000256" key="1">
    <source>
        <dbReference type="ARBA" id="ARBA00005968"/>
    </source>
</evidence>
<organism evidence="5 6">
    <name type="scientific">Mizuhopecten yessoensis</name>
    <name type="common">Japanese scallop</name>
    <name type="synonym">Patinopecten yessoensis</name>
    <dbReference type="NCBI Taxonomy" id="6573"/>
    <lineage>
        <taxon>Eukaryota</taxon>
        <taxon>Metazoa</taxon>
        <taxon>Spiralia</taxon>
        <taxon>Lophotrochozoa</taxon>
        <taxon>Mollusca</taxon>
        <taxon>Bivalvia</taxon>
        <taxon>Autobranchia</taxon>
        <taxon>Pteriomorphia</taxon>
        <taxon>Pectinida</taxon>
        <taxon>Pectinoidea</taxon>
        <taxon>Pectinidae</taxon>
        <taxon>Mizuhopecten</taxon>
    </lineage>
</organism>
<dbReference type="Gene3D" id="2.60.40.10">
    <property type="entry name" value="Immunoglobulins"/>
    <property type="match status" value="3"/>
</dbReference>